<dbReference type="GO" id="GO:0004134">
    <property type="term" value="F:4-alpha-glucanotransferase activity"/>
    <property type="evidence" value="ECO:0007669"/>
    <property type="project" value="UniProtKB-EC"/>
</dbReference>
<evidence type="ECO:0000256" key="1">
    <source>
        <dbReference type="ARBA" id="ARBA00000439"/>
    </source>
</evidence>
<evidence type="ECO:0000313" key="12">
    <source>
        <dbReference type="EMBL" id="RCU50522.1"/>
    </source>
</evidence>
<dbReference type="Proteomes" id="UP000252558">
    <property type="component" value="Unassembled WGS sequence"/>
</dbReference>
<sequence>MNQELIEKLSLLRGVESNYVDAWGNPATVDASSKAALLSAMGYATEDDAKLEQQYQANLASVWQNMLPKVLVVRKSESYPLELHLPIDDLKVPVNWTLELEDGEKLKGTFTPLDGQLVGSETIEGVEYKALKVFLKLDAPIGYHTLVLRNAKRKKLADTRFIIAPQASFIPNEIASGKKVWGPSVQMYCLRSQRNWGIGDFTDLTYLVENVAKGGGDFVGLNPIHALYPNNPESASPYSPSSRRWLNVVYIDVEATPEYNASSEAQALVNSNDFQWRLGELRGKDWVDYTGVTQLKLKALRLVFNTFKETVLGSGNEREQAFQAFVAEGGENLREQALYDALQEYFYADGINAWGWPSWPEEFNEYHKPAVAKWAKANPDELNFYLYLQFLADEQLAAVDEKAKGLGMAMGLYRDLAVGVSEGSTEIWANRDLYIAGAAVGAPPDVLGPLGQNWGLPPMDPGKLIEQQYQPMIDLFRSNMRSCGALRIDHVMALLRLWMIPAGKDAKGGAYVYYNIQDLLGILALESHRNHCAIIGEDLGTVPDGISETLQENGVHSYRVFFFEQAEDGGFISPNHYPVQAMATLTTHDMPTLIGFWHCDDLKLGKELGLYPDDNVLQTLYNDRHESKQKILDSLKGHQSLPDYISNDVNWVGMTRDLNYGMQVHMAKGSSSLLSLQLEDWLEMDKPVNVPGTSTEYPNWRRKLSKDLDKLFAEHDVQELMSKLSDARRGASN</sequence>
<evidence type="ECO:0000256" key="9">
    <source>
        <dbReference type="ARBA" id="ARBA00031501"/>
    </source>
</evidence>
<evidence type="ECO:0000256" key="4">
    <source>
        <dbReference type="ARBA" id="ARBA00020295"/>
    </source>
</evidence>
<accession>A0A368NIX2</accession>
<dbReference type="InterPro" id="IPR048458">
    <property type="entry name" value="MalQ_N"/>
</dbReference>
<evidence type="ECO:0000256" key="7">
    <source>
        <dbReference type="ARBA" id="ARBA00023277"/>
    </source>
</evidence>
<dbReference type="InterPro" id="IPR003385">
    <property type="entry name" value="Glyco_hydro_77"/>
</dbReference>
<dbReference type="PANTHER" id="PTHR32438">
    <property type="entry name" value="4-ALPHA-GLUCANOTRANSFERASE DPE1, CHLOROPLASTIC/AMYLOPLASTIC"/>
    <property type="match status" value="1"/>
</dbReference>
<dbReference type="Pfam" id="PF02446">
    <property type="entry name" value="Glyco_hydro_77"/>
    <property type="match status" value="1"/>
</dbReference>
<dbReference type="EMBL" id="QPID01000004">
    <property type="protein sequence ID" value="RCU50522.1"/>
    <property type="molecule type" value="Genomic_DNA"/>
</dbReference>
<dbReference type="PANTHER" id="PTHR32438:SF5">
    <property type="entry name" value="4-ALPHA-GLUCANOTRANSFERASE DPE1, CHLOROPLASTIC_AMYLOPLASTIC"/>
    <property type="match status" value="1"/>
</dbReference>
<evidence type="ECO:0000256" key="3">
    <source>
        <dbReference type="ARBA" id="ARBA00012560"/>
    </source>
</evidence>
<evidence type="ECO:0000313" key="13">
    <source>
        <dbReference type="Proteomes" id="UP000252558"/>
    </source>
</evidence>
<dbReference type="NCBIfam" id="NF008274">
    <property type="entry name" value="PRK11052.1"/>
    <property type="match status" value="1"/>
</dbReference>
<gene>
    <name evidence="12" type="ORF">DU002_08870</name>
</gene>
<evidence type="ECO:0000256" key="8">
    <source>
        <dbReference type="ARBA" id="ARBA00031423"/>
    </source>
</evidence>
<dbReference type="AlphaFoldDB" id="A0A368NIX2"/>
<evidence type="ECO:0000256" key="5">
    <source>
        <dbReference type="ARBA" id="ARBA00022676"/>
    </source>
</evidence>
<dbReference type="Pfam" id="PF21226">
    <property type="entry name" value="MalQ_N"/>
    <property type="match status" value="1"/>
</dbReference>
<evidence type="ECO:0000256" key="10">
    <source>
        <dbReference type="RuleBase" id="RU361207"/>
    </source>
</evidence>
<name>A0A368NIX2_9GAMM</name>
<keyword evidence="6 10" id="KW-0808">Transferase</keyword>
<evidence type="ECO:0000259" key="11">
    <source>
        <dbReference type="Pfam" id="PF21226"/>
    </source>
</evidence>
<keyword evidence="13" id="KW-1185">Reference proteome</keyword>
<dbReference type="Gene3D" id="3.20.20.80">
    <property type="entry name" value="Glycosidases"/>
    <property type="match status" value="1"/>
</dbReference>
<dbReference type="NCBIfam" id="TIGR00217">
    <property type="entry name" value="malQ"/>
    <property type="match status" value="1"/>
</dbReference>
<comment type="catalytic activity">
    <reaction evidence="1 10">
        <text>Transfers a segment of a (1-&gt;4)-alpha-D-glucan to a new position in an acceptor, which may be glucose or a (1-&gt;4)-alpha-D-glucan.</text>
        <dbReference type="EC" id="2.4.1.25"/>
    </reaction>
</comment>
<evidence type="ECO:0000256" key="6">
    <source>
        <dbReference type="ARBA" id="ARBA00022679"/>
    </source>
</evidence>
<comment type="caution">
    <text evidence="12">The sequence shown here is derived from an EMBL/GenBank/DDBJ whole genome shotgun (WGS) entry which is preliminary data.</text>
</comment>
<comment type="similarity">
    <text evidence="2 10">Belongs to the disproportionating enzyme family.</text>
</comment>
<dbReference type="SUPFAM" id="SSF51445">
    <property type="entry name" value="(Trans)glycosidases"/>
    <property type="match status" value="1"/>
</dbReference>
<feature type="domain" description="MalQ N-terminal beta-sandwich" evidence="11">
    <location>
        <begin position="67"/>
        <end position="165"/>
    </location>
</feature>
<organism evidence="12 13">
    <name type="scientific">Corallincola holothuriorum</name>
    <dbReference type="NCBI Taxonomy" id="2282215"/>
    <lineage>
        <taxon>Bacteria</taxon>
        <taxon>Pseudomonadati</taxon>
        <taxon>Pseudomonadota</taxon>
        <taxon>Gammaproteobacteria</taxon>
        <taxon>Alteromonadales</taxon>
        <taxon>Psychromonadaceae</taxon>
        <taxon>Corallincola</taxon>
    </lineage>
</organism>
<dbReference type="GO" id="GO:0005975">
    <property type="term" value="P:carbohydrate metabolic process"/>
    <property type="evidence" value="ECO:0007669"/>
    <property type="project" value="InterPro"/>
</dbReference>
<dbReference type="OrthoDB" id="9763489at2"/>
<dbReference type="InterPro" id="IPR017853">
    <property type="entry name" value="GH"/>
</dbReference>
<dbReference type="EC" id="2.4.1.25" evidence="3 10"/>
<protein>
    <recommendedName>
        <fullName evidence="4 10">4-alpha-glucanotransferase</fullName>
        <ecNumber evidence="3 10">2.4.1.25</ecNumber>
    </recommendedName>
    <alternativeName>
        <fullName evidence="8 10">Amylomaltase</fullName>
    </alternativeName>
    <alternativeName>
        <fullName evidence="9 10">Disproportionating enzyme</fullName>
    </alternativeName>
</protein>
<keyword evidence="5 10" id="KW-0328">Glycosyltransferase</keyword>
<keyword evidence="7 10" id="KW-0119">Carbohydrate metabolism</keyword>
<reference evidence="12 13" key="1">
    <citation type="submission" date="2018-07" db="EMBL/GenBank/DDBJ databases">
        <title>Corallincola holothuriorum sp. nov., a new facultative anaerobe isolated from sea cucumber Apostichopus japonicus.</title>
        <authorList>
            <person name="Xia H."/>
        </authorList>
    </citation>
    <scope>NUCLEOTIDE SEQUENCE [LARGE SCALE GENOMIC DNA]</scope>
    <source>
        <strain evidence="12 13">C4</strain>
    </source>
</reference>
<dbReference type="RefSeq" id="WP_114338011.1">
    <property type="nucleotide sequence ID" value="NZ_QPID01000004.1"/>
</dbReference>
<proteinExistence type="inferred from homology"/>
<evidence type="ECO:0000256" key="2">
    <source>
        <dbReference type="ARBA" id="ARBA00005684"/>
    </source>
</evidence>